<dbReference type="STRING" id="189425.PGRAT_32045"/>
<gene>
    <name evidence="1" type="ORF">PGRAT_32045</name>
</gene>
<dbReference type="Gene3D" id="2.115.10.20">
    <property type="entry name" value="Glycosyl hydrolase domain, family 43"/>
    <property type="match status" value="2"/>
</dbReference>
<proteinExistence type="predicted"/>
<dbReference type="KEGG" id="pgm:PGRAT_32045"/>
<name>A0A089MD00_9BACL</name>
<evidence type="ECO:0000313" key="2">
    <source>
        <dbReference type="Proteomes" id="UP000029500"/>
    </source>
</evidence>
<dbReference type="PANTHER" id="PTHR35279">
    <property type="match status" value="1"/>
</dbReference>
<accession>A0A089MD00</accession>
<dbReference type="OrthoDB" id="9758923at2"/>
<dbReference type="Proteomes" id="UP000029500">
    <property type="component" value="Chromosome"/>
</dbReference>
<dbReference type="PANTHER" id="PTHR35279:SF1">
    <property type="entry name" value="ARABINANASE_LEVANSUCRASE_INVERTASE"/>
    <property type="match status" value="1"/>
</dbReference>
<evidence type="ECO:0000313" key="1">
    <source>
        <dbReference type="EMBL" id="AIQ71706.1"/>
    </source>
</evidence>
<dbReference type="HOGENOM" id="CLU_078427_0_0_9"/>
<organism evidence="1 2">
    <name type="scientific">Paenibacillus graminis</name>
    <dbReference type="NCBI Taxonomy" id="189425"/>
    <lineage>
        <taxon>Bacteria</taxon>
        <taxon>Bacillati</taxon>
        <taxon>Bacillota</taxon>
        <taxon>Bacilli</taxon>
        <taxon>Bacillales</taxon>
        <taxon>Paenibacillaceae</taxon>
        <taxon>Paenibacillus</taxon>
    </lineage>
</organism>
<dbReference type="AlphaFoldDB" id="A0A089MD00"/>
<protein>
    <submittedName>
        <fullName evidence="1">Glycosylase</fullName>
    </submittedName>
</protein>
<reference evidence="1 2" key="1">
    <citation type="submission" date="2014-08" db="EMBL/GenBank/DDBJ databases">
        <title>Comparative genomics of the Paenibacillus odorifer group.</title>
        <authorList>
            <person name="den Bakker H.C."/>
            <person name="Tsai Y.-C."/>
            <person name="Martin N."/>
            <person name="Korlach J."/>
            <person name="Wiedmann M."/>
        </authorList>
    </citation>
    <scope>NUCLEOTIDE SEQUENCE [LARGE SCALE GENOMIC DNA]</scope>
    <source>
        <strain evidence="1 2">DSM 15220</strain>
    </source>
</reference>
<sequence>MLNWKKKGLIFNPCGDENRPSWRWNYAQGQNVLILDSFVRVYFSCREKPNEQGQTISRIAYVDLDREDLTKVIKVSDHPVVEPGGIGEFDEFGTYPFSVVRHGDKIYGYYGGVTRCESVPFNVAIGCAISENDGESFKKIGRGPVVSYSIEEPFVVCSPKVRIYDGKWYLFYSAGRKWVSFDNRRPEIYYKLRMATSKDGIHWDKLNKDIIANKLGEDEAQACGDVIYKNGVYHMFFCYRKCLDFRKNVNNSYRIGYAVSRDLIHWTRKDEECGINVSKVDSEWDSEMIAYPNVFELDEKIYMLYLGNEVGKYGFGLAELEGDLI</sequence>
<dbReference type="RefSeq" id="WP_025705694.1">
    <property type="nucleotide sequence ID" value="NZ_CP009287.1"/>
</dbReference>
<dbReference type="eggNOG" id="COG1621">
    <property type="taxonomic scope" value="Bacteria"/>
</dbReference>
<dbReference type="InterPro" id="IPR023296">
    <property type="entry name" value="Glyco_hydro_beta-prop_sf"/>
</dbReference>
<keyword evidence="2" id="KW-1185">Reference proteome</keyword>
<dbReference type="SUPFAM" id="SSF75005">
    <property type="entry name" value="Arabinanase/levansucrase/invertase"/>
    <property type="match status" value="1"/>
</dbReference>
<dbReference type="EMBL" id="CP009287">
    <property type="protein sequence ID" value="AIQ71706.1"/>
    <property type="molecule type" value="Genomic_DNA"/>
</dbReference>